<organism evidence="3 4">
    <name type="scientific">Rhipicephalus microplus</name>
    <name type="common">Cattle tick</name>
    <name type="synonym">Boophilus microplus</name>
    <dbReference type="NCBI Taxonomy" id="6941"/>
    <lineage>
        <taxon>Eukaryota</taxon>
        <taxon>Metazoa</taxon>
        <taxon>Ecdysozoa</taxon>
        <taxon>Arthropoda</taxon>
        <taxon>Chelicerata</taxon>
        <taxon>Arachnida</taxon>
        <taxon>Acari</taxon>
        <taxon>Parasitiformes</taxon>
        <taxon>Ixodida</taxon>
        <taxon>Ixodoidea</taxon>
        <taxon>Ixodidae</taxon>
        <taxon>Rhipicephalinae</taxon>
        <taxon>Rhipicephalus</taxon>
        <taxon>Boophilus</taxon>
    </lineage>
</organism>
<dbReference type="PROSITE" id="PS50067">
    <property type="entry name" value="KINESIN_MOTOR_2"/>
    <property type="match status" value="1"/>
</dbReference>
<name>A0A9J6F0Y9_RHIMP</name>
<comment type="caution">
    <text evidence="3">The sequence shown here is derived from an EMBL/GenBank/DDBJ whole genome shotgun (WGS) entry which is preliminary data.</text>
</comment>
<dbReference type="GO" id="GO:0008017">
    <property type="term" value="F:microtubule binding"/>
    <property type="evidence" value="ECO:0007669"/>
    <property type="project" value="InterPro"/>
</dbReference>
<dbReference type="EMBL" id="JABSTU010000001">
    <property type="protein sequence ID" value="KAH8040108.1"/>
    <property type="molecule type" value="Genomic_DNA"/>
</dbReference>
<dbReference type="Proteomes" id="UP000821866">
    <property type="component" value="Chromosome 1"/>
</dbReference>
<dbReference type="GO" id="GO:0007018">
    <property type="term" value="P:microtubule-based movement"/>
    <property type="evidence" value="ECO:0007669"/>
    <property type="project" value="InterPro"/>
</dbReference>
<dbReference type="GO" id="GO:0005524">
    <property type="term" value="F:ATP binding"/>
    <property type="evidence" value="ECO:0007669"/>
    <property type="project" value="InterPro"/>
</dbReference>
<gene>
    <name evidence="3" type="ORF">HPB51_009364</name>
</gene>
<proteinExistence type="inferred from homology"/>
<dbReference type="VEuPathDB" id="VectorBase:LOC119164063"/>
<feature type="domain" description="Kinesin motor" evidence="2">
    <location>
        <begin position="56"/>
        <end position="129"/>
    </location>
</feature>
<dbReference type="InterPro" id="IPR001752">
    <property type="entry name" value="Kinesin_motor_dom"/>
</dbReference>
<sequence length="129" mass="14042">MYLRHLGSEVQREDRDVADAHGNALGAGVSSRGSGLFFQVTSRSADGTRRLRVGASLEGAWSFRDVADDGDVEDSPALAFHSYPHAVEEPVSGQTKLFTFTVVFEPEATQEDVFEHCGIKRLIDMALDG</sequence>
<reference evidence="3" key="2">
    <citation type="submission" date="2021-09" db="EMBL/GenBank/DDBJ databases">
        <authorList>
            <person name="Jia N."/>
            <person name="Wang J."/>
            <person name="Shi W."/>
            <person name="Du L."/>
            <person name="Sun Y."/>
            <person name="Zhan W."/>
            <person name="Jiang J."/>
            <person name="Wang Q."/>
            <person name="Zhang B."/>
            <person name="Ji P."/>
            <person name="Sakyi L.B."/>
            <person name="Cui X."/>
            <person name="Yuan T."/>
            <person name="Jiang B."/>
            <person name="Yang W."/>
            <person name="Lam T.T.-Y."/>
            <person name="Chang Q."/>
            <person name="Ding S."/>
            <person name="Wang X."/>
            <person name="Zhu J."/>
            <person name="Ruan X."/>
            <person name="Zhao L."/>
            <person name="Wei J."/>
            <person name="Que T."/>
            <person name="Du C."/>
            <person name="Cheng J."/>
            <person name="Dai P."/>
            <person name="Han X."/>
            <person name="Huang E."/>
            <person name="Gao Y."/>
            <person name="Liu J."/>
            <person name="Shao H."/>
            <person name="Ye R."/>
            <person name="Li L."/>
            <person name="Wei W."/>
            <person name="Wang X."/>
            <person name="Wang C."/>
            <person name="Huo Q."/>
            <person name="Li W."/>
            <person name="Guo W."/>
            <person name="Chen H."/>
            <person name="Chen S."/>
            <person name="Zhou L."/>
            <person name="Zhou L."/>
            <person name="Ni X."/>
            <person name="Tian J."/>
            <person name="Zhou Y."/>
            <person name="Sheng Y."/>
            <person name="Liu T."/>
            <person name="Pan Y."/>
            <person name="Xia L."/>
            <person name="Li J."/>
            <person name="Zhao F."/>
            <person name="Cao W."/>
        </authorList>
    </citation>
    <scope>NUCLEOTIDE SEQUENCE</scope>
    <source>
        <strain evidence="3">Rmic-2018</strain>
        <tissue evidence="3">Larvae</tissue>
    </source>
</reference>
<evidence type="ECO:0000259" key="2">
    <source>
        <dbReference type="PROSITE" id="PS50067"/>
    </source>
</evidence>
<reference evidence="3" key="1">
    <citation type="journal article" date="2020" name="Cell">
        <title>Large-Scale Comparative Analyses of Tick Genomes Elucidate Their Genetic Diversity and Vector Capacities.</title>
        <authorList>
            <consortium name="Tick Genome and Microbiome Consortium (TIGMIC)"/>
            <person name="Jia N."/>
            <person name="Wang J."/>
            <person name="Shi W."/>
            <person name="Du L."/>
            <person name="Sun Y."/>
            <person name="Zhan W."/>
            <person name="Jiang J.F."/>
            <person name="Wang Q."/>
            <person name="Zhang B."/>
            <person name="Ji P."/>
            <person name="Bell-Sakyi L."/>
            <person name="Cui X.M."/>
            <person name="Yuan T.T."/>
            <person name="Jiang B.G."/>
            <person name="Yang W.F."/>
            <person name="Lam T.T."/>
            <person name="Chang Q.C."/>
            <person name="Ding S.J."/>
            <person name="Wang X.J."/>
            <person name="Zhu J.G."/>
            <person name="Ruan X.D."/>
            <person name="Zhao L."/>
            <person name="Wei J.T."/>
            <person name="Ye R.Z."/>
            <person name="Que T.C."/>
            <person name="Du C.H."/>
            <person name="Zhou Y.H."/>
            <person name="Cheng J.X."/>
            <person name="Dai P.F."/>
            <person name="Guo W.B."/>
            <person name="Han X.H."/>
            <person name="Huang E.J."/>
            <person name="Li L.F."/>
            <person name="Wei W."/>
            <person name="Gao Y.C."/>
            <person name="Liu J.Z."/>
            <person name="Shao H.Z."/>
            <person name="Wang X."/>
            <person name="Wang C.C."/>
            <person name="Yang T.C."/>
            <person name="Huo Q.B."/>
            <person name="Li W."/>
            <person name="Chen H.Y."/>
            <person name="Chen S.E."/>
            <person name="Zhou L.G."/>
            <person name="Ni X.B."/>
            <person name="Tian J.H."/>
            <person name="Sheng Y."/>
            <person name="Liu T."/>
            <person name="Pan Y.S."/>
            <person name="Xia L.Y."/>
            <person name="Li J."/>
            <person name="Zhao F."/>
            <person name="Cao W.C."/>
        </authorList>
    </citation>
    <scope>NUCLEOTIDE SEQUENCE</scope>
    <source>
        <strain evidence="3">Rmic-2018</strain>
    </source>
</reference>
<accession>A0A9J6F0Y9</accession>
<evidence type="ECO:0000256" key="1">
    <source>
        <dbReference type="PROSITE-ProRule" id="PRU00283"/>
    </source>
</evidence>
<protein>
    <recommendedName>
        <fullName evidence="2">Kinesin motor domain-containing protein</fullName>
    </recommendedName>
</protein>
<dbReference type="AlphaFoldDB" id="A0A9J6F0Y9"/>
<comment type="similarity">
    <text evidence="1">Belongs to the TRAFAC class myosin-kinesin ATPase superfamily. Kinesin family.</text>
</comment>
<keyword evidence="4" id="KW-1185">Reference proteome</keyword>
<evidence type="ECO:0000313" key="3">
    <source>
        <dbReference type="EMBL" id="KAH8040108.1"/>
    </source>
</evidence>
<comment type="caution">
    <text evidence="1">Lacks conserved residue(s) required for the propagation of feature annotation.</text>
</comment>
<evidence type="ECO:0000313" key="4">
    <source>
        <dbReference type="Proteomes" id="UP000821866"/>
    </source>
</evidence>
<dbReference type="GO" id="GO:0003777">
    <property type="term" value="F:microtubule motor activity"/>
    <property type="evidence" value="ECO:0007669"/>
    <property type="project" value="InterPro"/>
</dbReference>